<keyword evidence="7 12" id="KW-0675">Receptor</keyword>
<reference evidence="13" key="2">
    <citation type="submission" date="2023-03" db="EMBL/GenBank/DDBJ databases">
        <authorList>
            <person name="Inwood S.N."/>
            <person name="Skelly J.G."/>
            <person name="Guhlin J."/>
            <person name="Harrop T.W.R."/>
            <person name="Goldson S.G."/>
            <person name="Dearden P.K."/>
        </authorList>
    </citation>
    <scope>NUCLEOTIDE SEQUENCE</scope>
    <source>
        <strain evidence="13">Irish</strain>
        <tissue evidence="13">Whole body</tissue>
    </source>
</reference>
<evidence type="ECO:0000256" key="4">
    <source>
        <dbReference type="ARBA" id="ARBA00022725"/>
    </source>
</evidence>
<accession>A0AA39FLW3</accession>
<gene>
    <name evidence="13" type="ORF">PV328_005210</name>
</gene>
<evidence type="ECO:0000256" key="12">
    <source>
        <dbReference type="RuleBase" id="RU351113"/>
    </source>
</evidence>
<dbReference type="GO" id="GO:0007165">
    <property type="term" value="P:signal transduction"/>
    <property type="evidence" value="ECO:0007669"/>
    <property type="project" value="UniProtKB-KW"/>
</dbReference>
<comment type="function">
    <text evidence="9">Odorant receptor which mediates acceptance or avoidance behavior, depending on its substrates. The odorant receptor repertoire encodes a large collection of odor stimuli that vary widely in identity, intensity, and duration. May form a complex with Orco to form odorant-sensing units, providing sensitive and prolonged odorant signaling and calcium permeability.</text>
</comment>
<keyword evidence="5 12" id="KW-1133">Transmembrane helix</keyword>
<dbReference type="GO" id="GO:0004984">
    <property type="term" value="F:olfactory receptor activity"/>
    <property type="evidence" value="ECO:0007669"/>
    <property type="project" value="InterPro"/>
</dbReference>
<keyword evidence="4 12" id="KW-0552">Olfaction</keyword>
<evidence type="ECO:0000313" key="13">
    <source>
        <dbReference type="EMBL" id="KAK0171811.1"/>
    </source>
</evidence>
<evidence type="ECO:0000256" key="1">
    <source>
        <dbReference type="ARBA" id="ARBA00004141"/>
    </source>
</evidence>
<feature type="transmembrane region" description="Helical" evidence="12">
    <location>
        <begin position="28"/>
        <end position="46"/>
    </location>
</feature>
<dbReference type="AlphaFoldDB" id="A0AA39FLW3"/>
<evidence type="ECO:0000256" key="3">
    <source>
        <dbReference type="ARBA" id="ARBA00022692"/>
    </source>
</evidence>
<feature type="transmembrane region" description="Helical" evidence="12">
    <location>
        <begin position="66"/>
        <end position="83"/>
    </location>
</feature>
<protein>
    <recommendedName>
        <fullName evidence="12">Odorant receptor</fullName>
    </recommendedName>
</protein>
<reference evidence="13" key="1">
    <citation type="journal article" date="2023" name="bioRxiv">
        <title>Scaffold-level genome assemblies of two parasitoid biocontrol wasps reveal the parthenogenesis mechanism and an associated novel virus.</title>
        <authorList>
            <person name="Inwood S."/>
            <person name="Skelly J."/>
            <person name="Guhlin J."/>
            <person name="Harrop T."/>
            <person name="Goldson S."/>
            <person name="Dearden P."/>
        </authorList>
    </citation>
    <scope>NUCLEOTIDE SEQUENCE</scope>
    <source>
        <strain evidence="13">Irish</strain>
        <tissue evidence="13">Whole body</tissue>
    </source>
</reference>
<evidence type="ECO:0000256" key="8">
    <source>
        <dbReference type="ARBA" id="ARBA00023224"/>
    </source>
</evidence>
<dbReference type="Proteomes" id="UP001168990">
    <property type="component" value="Unassembled WGS sequence"/>
</dbReference>
<name>A0AA39FLW3_9HYME</name>
<evidence type="ECO:0000256" key="7">
    <source>
        <dbReference type="ARBA" id="ARBA00023170"/>
    </source>
</evidence>
<keyword evidence="14" id="KW-1185">Reference proteome</keyword>
<feature type="transmembrane region" description="Helical" evidence="12">
    <location>
        <begin position="244"/>
        <end position="263"/>
    </location>
</feature>
<comment type="subunit">
    <text evidence="11">Interacts with Orco. Complexes exist early in the endomembrane system in olfactory sensory neurons (OSNs), coupling these complexes to the conserved ciliary trafficking pathway.</text>
</comment>
<dbReference type="EMBL" id="JAQQBS010000002">
    <property type="protein sequence ID" value="KAK0171811.1"/>
    <property type="molecule type" value="Genomic_DNA"/>
</dbReference>
<comment type="caution">
    <text evidence="13">The sequence shown here is derived from an EMBL/GenBank/DDBJ whole genome shotgun (WGS) entry which is preliminary data.</text>
</comment>
<feature type="transmembrane region" description="Helical" evidence="12">
    <location>
        <begin position="269"/>
        <end position="292"/>
    </location>
</feature>
<evidence type="ECO:0000256" key="5">
    <source>
        <dbReference type="ARBA" id="ARBA00022989"/>
    </source>
</evidence>
<feature type="transmembrane region" description="Helical" evidence="12">
    <location>
        <begin position="165"/>
        <end position="188"/>
    </location>
</feature>
<organism evidence="13 14">
    <name type="scientific">Microctonus aethiopoides</name>
    <dbReference type="NCBI Taxonomy" id="144406"/>
    <lineage>
        <taxon>Eukaryota</taxon>
        <taxon>Metazoa</taxon>
        <taxon>Ecdysozoa</taxon>
        <taxon>Arthropoda</taxon>
        <taxon>Hexapoda</taxon>
        <taxon>Insecta</taxon>
        <taxon>Pterygota</taxon>
        <taxon>Neoptera</taxon>
        <taxon>Endopterygota</taxon>
        <taxon>Hymenoptera</taxon>
        <taxon>Apocrita</taxon>
        <taxon>Ichneumonoidea</taxon>
        <taxon>Braconidae</taxon>
        <taxon>Euphorinae</taxon>
        <taxon>Microctonus</taxon>
    </lineage>
</organism>
<dbReference type="PANTHER" id="PTHR21137:SF37">
    <property type="entry name" value="ODORANT RECEPTOR 46A, ISOFORM B-RELATED"/>
    <property type="match status" value="1"/>
</dbReference>
<evidence type="ECO:0000256" key="6">
    <source>
        <dbReference type="ARBA" id="ARBA00023136"/>
    </source>
</evidence>
<evidence type="ECO:0000256" key="10">
    <source>
        <dbReference type="ARBA" id="ARBA00037946"/>
    </source>
</evidence>
<dbReference type="InterPro" id="IPR004117">
    <property type="entry name" value="7tm6_olfct_rcpt"/>
</dbReference>
<evidence type="ECO:0000256" key="2">
    <source>
        <dbReference type="ARBA" id="ARBA00022606"/>
    </source>
</evidence>
<keyword evidence="8 12" id="KW-0807">Transducer</keyword>
<evidence type="ECO:0000256" key="9">
    <source>
        <dbReference type="ARBA" id="ARBA00037764"/>
    </source>
</evidence>
<comment type="similarity">
    <text evidence="10">Belongs to the insect chemoreceptor superfamily. Heteromeric odorant receptor channel (TC 1.A.69) family. Or2a subfamily.</text>
</comment>
<keyword evidence="3 12" id="KW-0812">Transmembrane</keyword>
<proteinExistence type="inferred from homology"/>
<evidence type="ECO:0000313" key="14">
    <source>
        <dbReference type="Proteomes" id="UP001168990"/>
    </source>
</evidence>
<dbReference type="Pfam" id="PF02949">
    <property type="entry name" value="7tm_6"/>
    <property type="match status" value="1"/>
</dbReference>
<evidence type="ECO:0000256" key="11">
    <source>
        <dbReference type="ARBA" id="ARBA00038679"/>
    </source>
</evidence>
<keyword evidence="6 12" id="KW-0472">Membrane</keyword>
<keyword evidence="2 12" id="KW-0716">Sensory transduction</keyword>
<dbReference type="GO" id="GO:0005886">
    <property type="term" value="C:plasma membrane"/>
    <property type="evidence" value="ECO:0007669"/>
    <property type="project" value="UniProtKB-SubCell"/>
</dbReference>
<feature type="transmembrane region" description="Helical" evidence="12">
    <location>
        <begin position="121"/>
        <end position="139"/>
    </location>
</feature>
<comment type="subcellular location">
    <subcellularLocation>
        <location evidence="12">Cell membrane</location>
        <topology evidence="12">Multi-pass membrane protein</topology>
    </subcellularLocation>
    <subcellularLocation>
        <location evidence="1">Membrane</location>
        <topology evidence="1">Multi-pass membrane protein</topology>
    </subcellularLocation>
</comment>
<dbReference type="GO" id="GO:0005549">
    <property type="term" value="F:odorant binding"/>
    <property type="evidence" value="ECO:0007669"/>
    <property type="project" value="InterPro"/>
</dbReference>
<dbReference type="PANTHER" id="PTHR21137">
    <property type="entry name" value="ODORANT RECEPTOR"/>
    <property type="match status" value="1"/>
</dbReference>
<sequence>MSVLPESFSALTCIGLWRPVHCKGWKAMFYYLYTLVLFANSLTFIISEAVEIIIFNNGIFDFFNNSSMLITIIGMCGKMITVLRSREIIIEMKKNLNQYPFKSRDDEENIIKNKFNRVIRFNALSYALLFEVSIVFYTAGKIFEERPIGVLPCRAWLPFDYSTPIIYWIASAQQLITIIMSCNVDIAYDTLVSGVMLQICSQVKILKHRYQLMLAKLEKIHNNSEIFDEKILTTIEKKLFADCVEYHIAILSTIILCSSVYALSQMSAFSPEFIACLVYILCMFFQIFVLCISGQRVTIEFADLTDTMYSTNWFSLSSHARKYMMMMMVKSSRPIVFVSGHLISLSLESFKRVRKII</sequence>
<comment type="caution">
    <text evidence="12">Lacks conserved residue(s) required for the propagation of feature annotation.</text>
</comment>